<name>A0ABQ6LRZ6_9RHOB</name>
<keyword evidence="12" id="KW-1185">Reference proteome</keyword>
<keyword evidence="3" id="KW-1003">Cell membrane</keyword>
<dbReference type="RefSeq" id="WP_285673645.1">
    <property type="nucleotide sequence ID" value="NZ_BSYI01000038.1"/>
</dbReference>
<evidence type="ECO:0000256" key="1">
    <source>
        <dbReference type="ARBA" id="ARBA00004429"/>
    </source>
</evidence>
<dbReference type="InterPro" id="IPR055348">
    <property type="entry name" value="DctQ"/>
</dbReference>
<dbReference type="Proteomes" id="UP001239909">
    <property type="component" value="Unassembled WGS sequence"/>
</dbReference>
<evidence type="ECO:0000259" key="10">
    <source>
        <dbReference type="Pfam" id="PF04290"/>
    </source>
</evidence>
<keyword evidence="4 9" id="KW-0997">Cell inner membrane</keyword>
<comment type="subunit">
    <text evidence="9">The complex comprises the extracytoplasmic solute receptor protein and the two transmembrane proteins.</text>
</comment>
<comment type="subcellular location">
    <subcellularLocation>
        <location evidence="1 9">Cell inner membrane</location>
        <topology evidence="1 9">Multi-pass membrane protein</topology>
    </subcellularLocation>
</comment>
<dbReference type="Pfam" id="PF04290">
    <property type="entry name" value="DctQ"/>
    <property type="match status" value="1"/>
</dbReference>
<dbReference type="PANTHER" id="PTHR35011:SF4">
    <property type="entry name" value="SLL1102 PROTEIN"/>
    <property type="match status" value="1"/>
</dbReference>
<comment type="function">
    <text evidence="9">Part of the tripartite ATP-independent periplasmic (TRAP) transport system.</text>
</comment>
<feature type="transmembrane region" description="Helical" evidence="9">
    <location>
        <begin position="87"/>
        <end position="112"/>
    </location>
</feature>
<evidence type="ECO:0000256" key="9">
    <source>
        <dbReference type="RuleBase" id="RU369079"/>
    </source>
</evidence>
<evidence type="ECO:0000256" key="4">
    <source>
        <dbReference type="ARBA" id="ARBA00022519"/>
    </source>
</evidence>
<reference evidence="11 12" key="1">
    <citation type="submission" date="2023-04" db="EMBL/GenBank/DDBJ databases">
        <title>Marinoamorphus aggregata gen. nov., sp. Nov., isolate from tissue of brittle star Ophioplocus japonicus.</title>
        <authorList>
            <person name="Kawano K."/>
            <person name="Sawayama S."/>
            <person name="Nakagawa S."/>
        </authorList>
    </citation>
    <scope>NUCLEOTIDE SEQUENCE [LARGE SCALE GENOMIC DNA]</scope>
    <source>
        <strain evidence="11 12">NKW23</strain>
    </source>
</reference>
<evidence type="ECO:0000256" key="2">
    <source>
        <dbReference type="ARBA" id="ARBA00022448"/>
    </source>
</evidence>
<evidence type="ECO:0000313" key="12">
    <source>
        <dbReference type="Proteomes" id="UP001239909"/>
    </source>
</evidence>
<proteinExistence type="inferred from homology"/>
<dbReference type="PANTHER" id="PTHR35011">
    <property type="entry name" value="2,3-DIKETO-L-GULONATE TRAP TRANSPORTER SMALL PERMEASE PROTEIN YIAM"/>
    <property type="match status" value="1"/>
</dbReference>
<gene>
    <name evidence="11" type="ORF">LNKW23_38000</name>
</gene>
<accession>A0ABQ6LRZ6</accession>
<evidence type="ECO:0000256" key="5">
    <source>
        <dbReference type="ARBA" id="ARBA00022692"/>
    </source>
</evidence>
<comment type="caution">
    <text evidence="11">The sequence shown here is derived from an EMBL/GenBank/DDBJ whole genome shotgun (WGS) entry which is preliminary data.</text>
</comment>
<keyword evidence="2 9" id="KW-0813">Transport</keyword>
<feature type="transmembrane region" description="Helical" evidence="9">
    <location>
        <begin position="132"/>
        <end position="151"/>
    </location>
</feature>
<keyword evidence="7 9" id="KW-0472">Membrane</keyword>
<sequence>MPDLSVVDRLQDLLGRVIAVVFLAVAAAIAYEVVARYLLNAPTIWAHELTATLVAVAFLFGGPYAMVRGEHIRITSLYMHFPPRLRLMADIVAALVTLFYIGAMIYAAWIVAGRAWSRMETSASAWNQPTPVVIKTALVVASALIAVQTLLQLARHLGLVRPAPAPTD</sequence>
<dbReference type="InterPro" id="IPR007387">
    <property type="entry name" value="TRAP_DctQ"/>
</dbReference>
<organism evidence="11 12">
    <name type="scientific">Paralimibaculum aggregatum</name>
    <dbReference type="NCBI Taxonomy" id="3036245"/>
    <lineage>
        <taxon>Bacteria</taxon>
        <taxon>Pseudomonadati</taxon>
        <taxon>Pseudomonadota</taxon>
        <taxon>Alphaproteobacteria</taxon>
        <taxon>Rhodobacterales</taxon>
        <taxon>Paracoccaceae</taxon>
        <taxon>Paralimibaculum</taxon>
    </lineage>
</organism>
<keyword evidence="6 9" id="KW-1133">Transmembrane helix</keyword>
<evidence type="ECO:0000256" key="8">
    <source>
        <dbReference type="ARBA" id="ARBA00038436"/>
    </source>
</evidence>
<evidence type="ECO:0000313" key="11">
    <source>
        <dbReference type="EMBL" id="GMG84584.1"/>
    </source>
</evidence>
<feature type="domain" description="Tripartite ATP-independent periplasmic transporters DctQ component" evidence="10">
    <location>
        <begin position="26"/>
        <end position="157"/>
    </location>
</feature>
<evidence type="ECO:0000256" key="6">
    <source>
        <dbReference type="ARBA" id="ARBA00022989"/>
    </source>
</evidence>
<dbReference type="EMBL" id="BSYI01000038">
    <property type="protein sequence ID" value="GMG84584.1"/>
    <property type="molecule type" value="Genomic_DNA"/>
</dbReference>
<evidence type="ECO:0000256" key="3">
    <source>
        <dbReference type="ARBA" id="ARBA00022475"/>
    </source>
</evidence>
<comment type="similarity">
    <text evidence="8 9">Belongs to the TRAP transporter small permease family.</text>
</comment>
<feature type="transmembrane region" description="Helical" evidence="9">
    <location>
        <begin position="17"/>
        <end position="38"/>
    </location>
</feature>
<protein>
    <recommendedName>
        <fullName evidence="9">TRAP transporter small permease protein</fullName>
    </recommendedName>
</protein>
<evidence type="ECO:0000256" key="7">
    <source>
        <dbReference type="ARBA" id="ARBA00023136"/>
    </source>
</evidence>
<keyword evidence="5 9" id="KW-0812">Transmembrane</keyword>
<feature type="transmembrane region" description="Helical" evidence="9">
    <location>
        <begin position="44"/>
        <end position="66"/>
    </location>
</feature>